<dbReference type="Pfam" id="PF00067">
    <property type="entry name" value="p450"/>
    <property type="match status" value="1"/>
</dbReference>
<reference evidence="4" key="1">
    <citation type="journal article" date="2023" name="Mol. Biol. Evol.">
        <title>Third-Generation Sequencing Reveals the Adaptive Role of the Epigenome in Three Deep-Sea Polychaetes.</title>
        <authorList>
            <person name="Perez M."/>
            <person name="Aroh O."/>
            <person name="Sun Y."/>
            <person name="Lan Y."/>
            <person name="Juniper S.K."/>
            <person name="Young C.R."/>
            <person name="Angers B."/>
            <person name="Qian P.Y."/>
        </authorList>
    </citation>
    <scope>NUCLEOTIDE SEQUENCE</scope>
    <source>
        <strain evidence="4">P08H-3</strain>
    </source>
</reference>
<comment type="caution">
    <text evidence="4">The sequence shown here is derived from an EMBL/GenBank/DDBJ whole genome shotgun (WGS) entry which is preliminary data.</text>
</comment>
<keyword evidence="3" id="KW-0560">Oxidoreductase</keyword>
<dbReference type="PANTHER" id="PTHR24293">
    <property type="entry name" value="CYTOCHROME P450 FAMILY 46 SUBFAMILY A"/>
    <property type="match status" value="1"/>
</dbReference>
<accession>A0AAD9NIQ7</accession>
<evidence type="ECO:0000256" key="3">
    <source>
        <dbReference type="RuleBase" id="RU000461"/>
    </source>
</evidence>
<proteinExistence type="inferred from homology"/>
<evidence type="ECO:0008006" key="6">
    <source>
        <dbReference type="Google" id="ProtNLM"/>
    </source>
</evidence>
<dbReference type="InterPro" id="IPR017972">
    <property type="entry name" value="Cyt_P450_CS"/>
</dbReference>
<keyword evidence="2 3" id="KW-0349">Heme</keyword>
<dbReference type="GO" id="GO:0005506">
    <property type="term" value="F:iron ion binding"/>
    <property type="evidence" value="ECO:0007669"/>
    <property type="project" value="InterPro"/>
</dbReference>
<dbReference type="PRINTS" id="PR00385">
    <property type="entry name" value="P450"/>
</dbReference>
<keyword evidence="3" id="KW-0503">Monooxygenase</keyword>
<dbReference type="SUPFAM" id="SSF48264">
    <property type="entry name" value="Cytochrome P450"/>
    <property type="match status" value="1"/>
</dbReference>
<keyword evidence="2 3" id="KW-0408">Iron</keyword>
<keyword evidence="2 3" id="KW-0479">Metal-binding</keyword>
<name>A0AAD9NIQ7_9ANNE</name>
<dbReference type="AlphaFoldDB" id="A0AAD9NIQ7"/>
<evidence type="ECO:0000313" key="5">
    <source>
        <dbReference type="Proteomes" id="UP001208570"/>
    </source>
</evidence>
<comment type="similarity">
    <text evidence="1 3">Belongs to the cytochrome P450 family.</text>
</comment>
<dbReference type="Gene3D" id="1.10.630.10">
    <property type="entry name" value="Cytochrome P450"/>
    <property type="match status" value="1"/>
</dbReference>
<dbReference type="InterPro" id="IPR002401">
    <property type="entry name" value="Cyt_P450_E_grp-I"/>
</dbReference>
<dbReference type="GO" id="GO:0033781">
    <property type="term" value="F:cholesterol 24-hydroxylase activity"/>
    <property type="evidence" value="ECO:0007669"/>
    <property type="project" value="InterPro"/>
</dbReference>
<protein>
    <recommendedName>
        <fullName evidence="6">Cytochrome P450</fullName>
    </recommendedName>
</protein>
<dbReference type="Proteomes" id="UP001208570">
    <property type="component" value="Unassembled WGS sequence"/>
</dbReference>
<dbReference type="PROSITE" id="PS00086">
    <property type="entry name" value="CYTOCHROME_P450"/>
    <property type="match status" value="1"/>
</dbReference>
<dbReference type="PANTHER" id="PTHR24293:SF0">
    <property type="entry name" value="CYP46A1 PROTEIN-RELATED"/>
    <property type="match status" value="1"/>
</dbReference>
<dbReference type="GO" id="GO:0020037">
    <property type="term" value="F:heme binding"/>
    <property type="evidence" value="ECO:0007669"/>
    <property type="project" value="InterPro"/>
</dbReference>
<feature type="binding site" description="axial binding residue" evidence="2">
    <location>
        <position position="502"/>
    </location>
    <ligand>
        <name>heme</name>
        <dbReference type="ChEBI" id="CHEBI:30413"/>
    </ligand>
    <ligandPart>
        <name>Fe</name>
        <dbReference type="ChEBI" id="CHEBI:18248"/>
    </ligandPart>
</feature>
<organism evidence="4 5">
    <name type="scientific">Paralvinella palmiformis</name>
    <dbReference type="NCBI Taxonomy" id="53620"/>
    <lineage>
        <taxon>Eukaryota</taxon>
        <taxon>Metazoa</taxon>
        <taxon>Spiralia</taxon>
        <taxon>Lophotrochozoa</taxon>
        <taxon>Annelida</taxon>
        <taxon>Polychaeta</taxon>
        <taxon>Sedentaria</taxon>
        <taxon>Canalipalpata</taxon>
        <taxon>Terebellida</taxon>
        <taxon>Terebelliformia</taxon>
        <taxon>Alvinellidae</taxon>
        <taxon>Paralvinella</taxon>
    </lineage>
</organism>
<evidence type="ECO:0000256" key="2">
    <source>
        <dbReference type="PIRSR" id="PIRSR602401-1"/>
    </source>
</evidence>
<evidence type="ECO:0000313" key="4">
    <source>
        <dbReference type="EMBL" id="KAK2169796.1"/>
    </source>
</evidence>
<evidence type="ECO:0000256" key="1">
    <source>
        <dbReference type="ARBA" id="ARBA00010617"/>
    </source>
</evidence>
<comment type="cofactor">
    <cofactor evidence="2">
        <name>heme</name>
        <dbReference type="ChEBI" id="CHEBI:30413"/>
    </cofactor>
</comment>
<dbReference type="InterPro" id="IPR039983">
    <property type="entry name" value="CYP46A1"/>
</dbReference>
<dbReference type="PRINTS" id="PR00463">
    <property type="entry name" value="EP450I"/>
</dbReference>
<dbReference type="InterPro" id="IPR036396">
    <property type="entry name" value="Cyt_P450_sf"/>
</dbReference>
<sequence length="555" mass="64440">METPTQRLWTNLWWPCQQKTLLAEEKGMQAGIINMKERLANGTTGFHEAIKKHHSKSFADLYKTKVSTTQSVEKTIKADRKLLKRLLNVVIAGRAVENFFLGNIPTIKRWRKERGYFMAKNLEEWTRQYGNTYVIFLLLNPYVFTLDPDSIKELAVSGKHGKPIDICQTFGDLYGQRFIGHGLVSEPNDKIWARRRLIFNPAFKRRYLRHVINHFNEIGDQLLLKFEKMADDKMAHDLSDIFHRATLDVIGKIGFDKNLCGLTEEKSPFLYAIRTSVDGLSKKLSDPLLEHKFWQERAFKNKVRQACHMMRDSGRKWLEERREAMMRGDNVPEDVLSLIIHCQDISPDTMTLDEILDDMVTFIVAGQETTANAISFVFLELARRPDVVAKLREEIDRVLEGRTHVEFEDLAKFVYMTMVIKETLRLYPPVTFIFKQLRHDAIIDGYRVPEGTKAMISTFVAGRNPNLHPRPLEFMPERFESGYKQRPSMYAYFPFSLGARSCIGQNFAQIEMKIFIAKLLQRYSVKLDPEYKFELIEITTLKPNGGVPCLVSHRM</sequence>
<dbReference type="GO" id="GO:0006707">
    <property type="term" value="P:cholesterol catabolic process"/>
    <property type="evidence" value="ECO:0007669"/>
    <property type="project" value="InterPro"/>
</dbReference>
<gene>
    <name evidence="4" type="ORF">LSH36_7g20020</name>
</gene>
<dbReference type="EMBL" id="JAODUP010000007">
    <property type="protein sequence ID" value="KAK2169796.1"/>
    <property type="molecule type" value="Genomic_DNA"/>
</dbReference>
<keyword evidence="5" id="KW-1185">Reference proteome</keyword>
<dbReference type="InterPro" id="IPR001128">
    <property type="entry name" value="Cyt_P450"/>
</dbReference>